<dbReference type="GO" id="GO:0003700">
    <property type="term" value="F:DNA-binding transcription factor activity"/>
    <property type="evidence" value="ECO:0007669"/>
    <property type="project" value="InterPro"/>
</dbReference>
<evidence type="ECO:0000313" key="12">
    <source>
        <dbReference type="EMBL" id="SKA68625.1"/>
    </source>
</evidence>
<evidence type="ECO:0000256" key="3">
    <source>
        <dbReference type="ARBA" id="ARBA00022553"/>
    </source>
</evidence>
<keyword evidence="4 9" id="KW-0902">Two-component regulatory system</keyword>
<evidence type="ECO:0000256" key="7">
    <source>
        <dbReference type="ARBA" id="ARBA00023159"/>
    </source>
</evidence>
<evidence type="ECO:0000259" key="11">
    <source>
        <dbReference type="PROSITE" id="PS50110"/>
    </source>
</evidence>
<organism evidence="12 13">
    <name type="scientific">Enterovibrio nigricans DSM 22720</name>
    <dbReference type="NCBI Taxonomy" id="1121868"/>
    <lineage>
        <taxon>Bacteria</taxon>
        <taxon>Pseudomonadati</taxon>
        <taxon>Pseudomonadota</taxon>
        <taxon>Gammaproteobacteria</taxon>
        <taxon>Vibrionales</taxon>
        <taxon>Vibrionaceae</taxon>
        <taxon>Enterovibrio</taxon>
    </lineage>
</organism>
<feature type="domain" description="Response regulatory" evidence="11">
    <location>
        <begin position="15"/>
        <end position="131"/>
    </location>
</feature>
<keyword evidence="2 9" id="KW-0963">Cytoplasm</keyword>
<keyword evidence="8 9" id="KW-0804">Transcription</keyword>
<dbReference type="EMBL" id="FUXU01000102">
    <property type="protein sequence ID" value="SKA68625.1"/>
    <property type="molecule type" value="Genomic_DNA"/>
</dbReference>
<reference evidence="13" key="1">
    <citation type="submission" date="2017-02" db="EMBL/GenBank/DDBJ databases">
        <authorList>
            <person name="Varghese N."/>
            <person name="Submissions S."/>
        </authorList>
    </citation>
    <scope>NUCLEOTIDE SEQUENCE [LARGE SCALE GENOMIC DNA]</scope>
    <source>
        <strain evidence="13">DSM 22720</strain>
    </source>
</reference>
<evidence type="ECO:0000256" key="4">
    <source>
        <dbReference type="ARBA" id="ARBA00023012"/>
    </source>
</evidence>
<dbReference type="AlphaFoldDB" id="A0A1T4VUU9"/>
<dbReference type="GO" id="GO:0003677">
    <property type="term" value="F:DNA binding"/>
    <property type="evidence" value="ECO:0007669"/>
    <property type="project" value="UniProtKB-KW"/>
</dbReference>
<dbReference type="Pfam" id="PF20714">
    <property type="entry name" value="HTH_64"/>
    <property type="match status" value="1"/>
</dbReference>
<dbReference type="Proteomes" id="UP000190162">
    <property type="component" value="Unassembled WGS sequence"/>
</dbReference>
<keyword evidence="7 9" id="KW-0010">Activator</keyword>
<dbReference type="InterPro" id="IPR001789">
    <property type="entry name" value="Sig_transdc_resp-reg_receiver"/>
</dbReference>
<keyword evidence="6 9" id="KW-0238">DNA-binding</keyword>
<dbReference type="GO" id="GO:0000156">
    <property type="term" value="F:phosphorelay response regulator activity"/>
    <property type="evidence" value="ECO:0007669"/>
    <property type="project" value="TreeGrafter"/>
</dbReference>
<keyword evidence="5 9" id="KW-0805">Transcription regulation</keyword>
<evidence type="ECO:0000256" key="10">
    <source>
        <dbReference type="PROSITE-ProRule" id="PRU00169"/>
    </source>
</evidence>
<comment type="subcellular location">
    <subcellularLocation>
        <location evidence="1 9">Cytoplasm</location>
    </subcellularLocation>
</comment>
<evidence type="ECO:0000313" key="13">
    <source>
        <dbReference type="Proteomes" id="UP000190162"/>
    </source>
</evidence>
<dbReference type="InterPro" id="IPR024187">
    <property type="entry name" value="Sig_transdc_resp-reg_cit/mal"/>
</dbReference>
<dbReference type="Gene3D" id="3.40.50.2300">
    <property type="match status" value="1"/>
</dbReference>
<evidence type="ECO:0000256" key="8">
    <source>
        <dbReference type="ARBA" id="ARBA00023163"/>
    </source>
</evidence>
<dbReference type="PANTHER" id="PTHR45526:SF1">
    <property type="entry name" value="TRANSCRIPTIONAL REGULATORY PROTEIN DCUR-RELATED"/>
    <property type="match status" value="1"/>
</dbReference>
<keyword evidence="13" id="KW-1185">Reference proteome</keyword>
<dbReference type="Pfam" id="PF00072">
    <property type="entry name" value="Response_reg"/>
    <property type="match status" value="1"/>
</dbReference>
<dbReference type="PIRSF" id="PIRSF006171">
    <property type="entry name" value="RR_citrat_malat"/>
    <property type="match status" value="1"/>
</dbReference>
<feature type="modified residue" description="4-aspartylphosphate" evidence="10">
    <location>
        <position position="66"/>
    </location>
</feature>
<protein>
    <recommendedName>
        <fullName evidence="9">Transcriptional regulatory protein</fullName>
    </recommendedName>
</protein>
<keyword evidence="3 10" id="KW-0597">Phosphoprotein</keyword>
<gene>
    <name evidence="12" type="ORF">SAMN02745132_04311</name>
</gene>
<sequence>MSEKEAVLPMTQKIRVVIAEDDIQIAEIQKRFLAKIEGVELVGIAHTLEDAEDLVDVFKPELLLLDNHFPSGTGLDLLRKLRASNSTTDVILITAAKEVDTLREALRGGVFYYILKPLVFERLQEVIGQYFAHLNKLKAMESLAQTDVDTVLPQRSIQAPNIESESLASRLPKGIDVITLDKIRGVFSDSDEPLNAEEVGALIGASRTTARRYLEYLVSTFELQAHVNYGSVGRPERRYISS</sequence>
<evidence type="ECO:0000256" key="1">
    <source>
        <dbReference type="ARBA" id="ARBA00004496"/>
    </source>
</evidence>
<name>A0A1T4VUU9_9GAMM</name>
<evidence type="ECO:0000256" key="2">
    <source>
        <dbReference type="ARBA" id="ARBA00022490"/>
    </source>
</evidence>
<dbReference type="PROSITE" id="PS50110">
    <property type="entry name" value="RESPONSE_REGULATORY"/>
    <property type="match status" value="1"/>
</dbReference>
<dbReference type="InterPro" id="IPR011006">
    <property type="entry name" value="CheY-like_superfamily"/>
</dbReference>
<evidence type="ECO:0000256" key="9">
    <source>
        <dbReference type="PIRNR" id="PIRNR006171"/>
    </source>
</evidence>
<dbReference type="InterPro" id="IPR048714">
    <property type="entry name" value="DpiA-like_HTH"/>
</dbReference>
<dbReference type="InterPro" id="IPR051271">
    <property type="entry name" value="2C-system_Tx_regulators"/>
</dbReference>
<dbReference type="PANTHER" id="PTHR45526">
    <property type="entry name" value="TRANSCRIPTIONAL REGULATORY PROTEIN DPIA"/>
    <property type="match status" value="1"/>
</dbReference>
<evidence type="ECO:0000256" key="6">
    <source>
        <dbReference type="ARBA" id="ARBA00023125"/>
    </source>
</evidence>
<proteinExistence type="predicted"/>
<evidence type="ECO:0000256" key="5">
    <source>
        <dbReference type="ARBA" id="ARBA00023015"/>
    </source>
</evidence>
<dbReference type="GO" id="GO:0005737">
    <property type="term" value="C:cytoplasm"/>
    <property type="evidence" value="ECO:0007669"/>
    <property type="project" value="UniProtKB-SubCell"/>
</dbReference>
<accession>A0A1T4VUU9</accession>
<dbReference type="SUPFAM" id="SSF52172">
    <property type="entry name" value="CheY-like"/>
    <property type="match status" value="1"/>
</dbReference>
<dbReference type="SMART" id="SM00448">
    <property type="entry name" value="REC"/>
    <property type="match status" value="1"/>
</dbReference>